<dbReference type="Proteomes" id="UP000245910">
    <property type="component" value="Chromosome I"/>
</dbReference>
<proteinExistence type="predicted"/>
<feature type="region of interest" description="Disordered" evidence="1">
    <location>
        <begin position="18"/>
        <end position="44"/>
    </location>
</feature>
<organism evidence="2 3">
    <name type="scientific">Fusarium venenatum</name>
    <dbReference type="NCBI Taxonomy" id="56646"/>
    <lineage>
        <taxon>Eukaryota</taxon>
        <taxon>Fungi</taxon>
        <taxon>Dikarya</taxon>
        <taxon>Ascomycota</taxon>
        <taxon>Pezizomycotina</taxon>
        <taxon>Sordariomycetes</taxon>
        <taxon>Hypocreomycetidae</taxon>
        <taxon>Hypocreales</taxon>
        <taxon>Nectriaceae</taxon>
        <taxon>Fusarium</taxon>
    </lineage>
</organism>
<evidence type="ECO:0000313" key="2">
    <source>
        <dbReference type="EMBL" id="CEI65945.1"/>
    </source>
</evidence>
<protein>
    <submittedName>
        <fullName evidence="2">Uncharacterized protein</fullName>
    </submittedName>
</protein>
<evidence type="ECO:0000313" key="3">
    <source>
        <dbReference type="Proteomes" id="UP000245910"/>
    </source>
</evidence>
<sequence length="112" mass="13420">MTRSRTRLPRYLSRRFVPKDTSESPLPTALRRVPPPTRAPCHRRSFSDLDDLEQGSYTLQPFQREWCLQKTNWIRPRWLRLFIQLCLPQNDDSEHYRIEGKFADPDGSKYID</sequence>
<keyword evidence="3" id="KW-1185">Reference proteome</keyword>
<name>A0A2L2TYD7_9HYPO</name>
<reference evidence="3" key="1">
    <citation type="submission" date="2014-10" db="EMBL/GenBank/DDBJ databases">
        <authorList>
            <person name="King R."/>
        </authorList>
    </citation>
    <scope>NUCLEOTIDE SEQUENCE [LARGE SCALE GENOMIC DNA]</scope>
    <source>
        <strain evidence="3">A3/5</strain>
    </source>
</reference>
<dbReference type="EMBL" id="LN649229">
    <property type="protein sequence ID" value="CEI65945.1"/>
    <property type="molecule type" value="Genomic_DNA"/>
</dbReference>
<dbReference type="AlphaFoldDB" id="A0A2L2TYD7"/>
<accession>A0A2L2TYD7</accession>
<dbReference type="OrthoDB" id="10327103at2759"/>
<evidence type="ECO:0000256" key="1">
    <source>
        <dbReference type="SAM" id="MobiDB-lite"/>
    </source>
</evidence>